<sequence length="216" mass="25295">MIRFLPFTMGSVFSVDKIEEPVGDENYYHITLLTCDLGKTIVNEMRLKVKKCLQSDLSVLLGRYLVELGEYRAIKKYLKSLLETSILNNDPSIASVYNCLEMIHSRPGLYGDALNYYKQALSHQARLDYSNTNALGEIHNDIGDAYIKLSYLDEAFQRFSEAERTLLREPYMTRKHFAIIQCNIGYVLKEITIKKRYFLNRFMIYLKHQENDYLMQ</sequence>
<protein>
    <recommendedName>
        <fullName evidence="4">Tetratricopeptide repeat protein</fullName>
    </recommendedName>
</protein>
<dbReference type="Gene3D" id="1.25.40.10">
    <property type="entry name" value="Tetratricopeptide repeat domain"/>
    <property type="match status" value="1"/>
</dbReference>
<reference evidence="1" key="1">
    <citation type="submission" date="2021-02" db="EMBL/GenBank/DDBJ databases">
        <authorList>
            <person name="Nowell W R."/>
        </authorList>
    </citation>
    <scope>NUCLEOTIDE SEQUENCE</scope>
</reference>
<comment type="caution">
    <text evidence="1">The sequence shown here is derived from an EMBL/GenBank/DDBJ whole genome shotgun (WGS) entry which is preliminary data.</text>
</comment>
<keyword evidence="3" id="KW-1185">Reference proteome</keyword>
<evidence type="ECO:0000313" key="1">
    <source>
        <dbReference type="EMBL" id="CAF1522949.1"/>
    </source>
</evidence>
<dbReference type="OrthoDB" id="771227at2759"/>
<proteinExistence type="predicted"/>
<dbReference type="AlphaFoldDB" id="A0A815UX36"/>
<dbReference type="Proteomes" id="UP000663829">
    <property type="component" value="Unassembled WGS sequence"/>
</dbReference>
<accession>A0A815UX36</accession>
<dbReference type="SUPFAM" id="SSF48452">
    <property type="entry name" value="TPR-like"/>
    <property type="match status" value="1"/>
</dbReference>
<evidence type="ECO:0000313" key="2">
    <source>
        <dbReference type="EMBL" id="CAF4382105.1"/>
    </source>
</evidence>
<evidence type="ECO:0000313" key="3">
    <source>
        <dbReference type="Proteomes" id="UP000663829"/>
    </source>
</evidence>
<dbReference type="EMBL" id="CAJNOQ010024032">
    <property type="protein sequence ID" value="CAF1522949.1"/>
    <property type="molecule type" value="Genomic_DNA"/>
</dbReference>
<dbReference type="InterPro" id="IPR011990">
    <property type="entry name" value="TPR-like_helical_dom_sf"/>
</dbReference>
<evidence type="ECO:0008006" key="4">
    <source>
        <dbReference type="Google" id="ProtNLM"/>
    </source>
</evidence>
<dbReference type="EMBL" id="CAJOBC010089588">
    <property type="protein sequence ID" value="CAF4382105.1"/>
    <property type="molecule type" value="Genomic_DNA"/>
</dbReference>
<gene>
    <name evidence="1" type="ORF">GPM918_LOCUS37637</name>
    <name evidence="2" type="ORF">SRO942_LOCUS38410</name>
</gene>
<dbReference type="Proteomes" id="UP000681722">
    <property type="component" value="Unassembled WGS sequence"/>
</dbReference>
<name>A0A815UX36_9BILA</name>
<organism evidence="1 3">
    <name type="scientific">Didymodactylos carnosus</name>
    <dbReference type="NCBI Taxonomy" id="1234261"/>
    <lineage>
        <taxon>Eukaryota</taxon>
        <taxon>Metazoa</taxon>
        <taxon>Spiralia</taxon>
        <taxon>Gnathifera</taxon>
        <taxon>Rotifera</taxon>
        <taxon>Eurotatoria</taxon>
        <taxon>Bdelloidea</taxon>
        <taxon>Philodinida</taxon>
        <taxon>Philodinidae</taxon>
        <taxon>Didymodactylos</taxon>
    </lineage>
</organism>